<dbReference type="PROSITE" id="PS50035">
    <property type="entry name" value="PLD"/>
    <property type="match status" value="2"/>
</dbReference>
<dbReference type="InterPro" id="IPR015679">
    <property type="entry name" value="PLipase_D_fam"/>
</dbReference>
<evidence type="ECO:0000256" key="5">
    <source>
        <dbReference type="SAM" id="MobiDB-lite"/>
    </source>
</evidence>
<keyword evidence="3" id="KW-0378">Hydrolase</keyword>
<dbReference type="InterPro" id="IPR001736">
    <property type="entry name" value="PLipase_D/transphosphatidylase"/>
</dbReference>
<gene>
    <name evidence="7" type="ORF">RC54_17775</name>
</gene>
<dbReference type="GO" id="GO:0004630">
    <property type="term" value="F:phospholipase D activity"/>
    <property type="evidence" value="ECO:0007669"/>
    <property type="project" value="UniProtKB-EC"/>
</dbReference>
<proteinExistence type="predicted"/>
<dbReference type="SUPFAM" id="SSF56024">
    <property type="entry name" value="Phospholipase D/nuclease"/>
    <property type="match status" value="2"/>
</dbReference>
<sequence length="791" mass="88937">MDRNQTKRTTSIIAAPDETFKTATTSGLWINDGHVYAPKRDGNALHPFLTGKAYFADLIEKMENASGEICIAGWQINWDALLAPGKRLYDVLLHAARKKGMKIYVMPWDDTRPVRTYEAQTIRILKSINREPDVAPGTVAAIASPSFNLSNKAYFSHHQKTIIIDRRYAYVGGIDLAYGRYDDERFTLKCDEDGREVMNRYNPCIPALLEVPEPTTIDPNKTAQIHRTLSVPTAKSDPQWNETLDKLDGGRQLFPHEDLKKLKGSKWQVPYDDPGTVDVATNGRSIDTPSRLTLDPARQARMPWQDMHARMEGPSVADILRNFMDRWHVSGGVRLPPALPMQQFAAAGSTMVQVLRSAPAGQRKMESRQLNKTDRHPCEDHIKQAMCNLIGKADHFIYIENQFFVGKLGKPVHDEKPAQGEASSQALSPAAKFINAQKHGLGKVSSWTLRQNDANRSSTLYEPPTNPICEALIERITRAILNAEPQPFHVYITLPVHPEGDFFTTASVAVQIYWTMQTLSFGTNSLLNGIRRALRARQLRDKGDKNYERLLTNTTQDMSKELEHIPVEACFEYVTLLNLRNWAKLGERYVTEQVYVHTKLMIVDDRYALFGSANINDRSLNGEGDSEIALLVTDQDDSKDDLCGDGVKRPVRNFARKLRMDIWRKLFGIGLKPSAVGGVKPADHLLSAIEKPAAPASWRAIQKQAEENAAAYEAVFDYIPRSWRYTAAGQKKASSIIPNWDPQKKPPIKVTKNMGKIGYPGSSLPHETSFWTTARHNSDPTRSPRTSVIWS</sequence>
<evidence type="ECO:0000259" key="6">
    <source>
        <dbReference type="PROSITE" id="PS50035"/>
    </source>
</evidence>
<dbReference type="Gene3D" id="3.30.870.10">
    <property type="entry name" value="Endonuclease Chain A"/>
    <property type="match status" value="2"/>
</dbReference>
<accession>A0AAD0XJX2</accession>
<dbReference type="CDD" id="cd09141">
    <property type="entry name" value="PLDc_vPLD1_2_yPLD_like_2"/>
    <property type="match status" value="1"/>
</dbReference>
<keyword evidence="4" id="KW-0443">Lipid metabolism</keyword>
<evidence type="ECO:0000313" key="8">
    <source>
        <dbReference type="Proteomes" id="UP000269199"/>
    </source>
</evidence>
<dbReference type="Pfam" id="PF00614">
    <property type="entry name" value="PLDc"/>
    <property type="match status" value="2"/>
</dbReference>
<evidence type="ECO:0000313" key="7">
    <source>
        <dbReference type="EMBL" id="AYR27038.1"/>
    </source>
</evidence>
<evidence type="ECO:0000256" key="1">
    <source>
        <dbReference type="ARBA" id="ARBA00000798"/>
    </source>
</evidence>
<keyword evidence="2" id="KW-0677">Repeat</keyword>
<evidence type="ECO:0000256" key="4">
    <source>
        <dbReference type="ARBA" id="ARBA00023098"/>
    </source>
</evidence>
<reference evidence="7 8" key="1">
    <citation type="submission" date="2017-11" db="EMBL/GenBank/DDBJ databases">
        <title>Complete genome sequence of Herbaspirillum rubrisubalbicans DSM 11543.</title>
        <authorList>
            <person name="Chen M."/>
            <person name="An Q."/>
        </authorList>
    </citation>
    <scope>NUCLEOTIDE SEQUENCE [LARGE SCALE GENOMIC DNA]</scope>
    <source>
        <strain evidence="7 8">DSM 11543</strain>
    </source>
</reference>
<name>A0AAD0XJX2_9BURK</name>
<dbReference type="PANTHER" id="PTHR18896:SF76">
    <property type="entry name" value="PHOSPHOLIPASE"/>
    <property type="match status" value="1"/>
</dbReference>
<protein>
    <recommendedName>
        <fullName evidence="6">PLD phosphodiesterase domain-containing protein</fullName>
    </recommendedName>
</protein>
<evidence type="ECO:0000256" key="2">
    <source>
        <dbReference type="ARBA" id="ARBA00022737"/>
    </source>
</evidence>
<feature type="region of interest" description="Disordered" evidence="5">
    <location>
        <begin position="770"/>
        <end position="791"/>
    </location>
</feature>
<comment type="catalytic activity">
    <reaction evidence="1">
        <text>a 1,2-diacyl-sn-glycero-3-phosphocholine + H2O = a 1,2-diacyl-sn-glycero-3-phosphate + choline + H(+)</text>
        <dbReference type="Rhea" id="RHEA:14445"/>
        <dbReference type="ChEBI" id="CHEBI:15354"/>
        <dbReference type="ChEBI" id="CHEBI:15377"/>
        <dbReference type="ChEBI" id="CHEBI:15378"/>
        <dbReference type="ChEBI" id="CHEBI:57643"/>
        <dbReference type="ChEBI" id="CHEBI:58608"/>
        <dbReference type="EC" id="3.1.4.4"/>
    </reaction>
</comment>
<dbReference type="PANTHER" id="PTHR18896">
    <property type="entry name" value="PHOSPHOLIPASE D"/>
    <property type="match status" value="1"/>
</dbReference>
<dbReference type="EMBL" id="CP024996">
    <property type="protein sequence ID" value="AYR27038.1"/>
    <property type="molecule type" value="Genomic_DNA"/>
</dbReference>
<dbReference type="GO" id="GO:0009395">
    <property type="term" value="P:phospholipid catabolic process"/>
    <property type="evidence" value="ECO:0007669"/>
    <property type="project" value="TreeGrafter"/>
</dbReference>
<evidence type="ECO:0000256" key="3">
    <source>
        <dbReference type="ARBA" id="ARBA00022801"/>
    </source>
</evidence>
<feature type="domain" description="PLD phosphodiesterase" evidence="6">
    <location>
        <begin position="153"/>
        <end position="180"/>
    </location>
</feature>
<dbReference type="AlphaFoldDB" id="A0AAD0XJX2"/>
<dbReference type="SMART" id="SM00155">
    <property type="entry name" value="PLDc"/>
    <property type="match status" value="2"/>
</dbReference>
<organism evidence="7 8">
    <name type="scientific">Herbaspirillum rubrisubalbicans</name>
    <dbReference type="NCBI Taxonomy" id="80842"/>
    <lineage>
        <taxon>Bacteria</taxon>
        <taxon>Pseudomonadati</taxon>
        <taxon>Pseudomonadota</taxon>
        <taxon>Betaproteobacteria</taxon>
        <taxon>Burkholderiales</taxon>
        <taxon>Oxalobacteraceae</taxon>
        <taxon>Herbaspirillum</taxon>
    </lineage>
</organism>
<dbReference type="Proteomes" id="UP000269199">
    <property type="component" value="Chromosome"/>
</dbReference>
<dbReference type="CDD" id="cd09104">
    <property type="entry name" value="PLDc_vPLD1_2_like_1"/>
    <property type="match status" value="1"/>
</dbReference>
<feature type="domain" description="PLD phosphodiesterase" evidence="6">
    <location>
        <begin position="592"/>
        <end position="619"/>
    </location>
</feature>